<protein>
    <submittedName>
        <fullName evidence="1">Uncharacterized protein</fullName>
    </submittedName>
</protein>
<gene>
    <name evidence="1" type="ORF">AVDCRST_MAG88-4684</name>
</gene>
<proteinExistence type="predicted"/>
<feature type="non-terminal residue" evidence="1">
    <location>
        <position position="44"/>
    </location>
</feature>
<feature type="non-terminal residue" evidence="1">
    <location>
        <position position="1"/>
    </location>
</feature>
<dbReference type="AlphaFoldDB" id="A0A6J4VW69"/>
<reference evidence="1" key="1">
    <citation type="submission" date="2020-02" db="EMBL/GenBank/DDBJ databases">
        <authorList>
            <person name="Meier V. D."/>
        </authorList>
    </citation>
    <scope>NUCLEOTIDE SEQUENCE</scope>
    <source>
        <strain evidence="1">AVDCRST_MAG88</strain>
    </source>
</reference>
<name>A0A6J4VW69_9BACT</name>
<evidence type="ECO:0000313" key="1">
    <source>
        <dbReference type="EMBL" id="CAA9589895.1"/>
    </source>
</evidence>
<accession>A0A6J4VW69</accession>
<dbReference type="EMBL" id="CADCWM010001215">
    <property type="protein sequence ID" value="CAA9589895.1"/>
    <property type="molecule type" value="Genomic_DNA"/>
</dbReference>
<sequence>AQRPHRTARLLPAPARLAPVATVGGTAGGVAPYHVGGDTAICRV</sequence>
<organism evidence="1">
    <name type="scientific">uncultured Thermomicrobiales bacterium</name>
    <dbReference type="NCBI Taxonomy" id="1645740"/>
    <lineage>
        <taxon>Bacteria</taxon>
        <taxon>Pseudomonadati</taxon>
        <taxon>Thermomicrobiota</taxon>
        <taxon>Thermomicrobia</taxon>
        <taxon>Thermomicrobiales</taxon>
        <taxon>environmental samples</taxon>
    </lineage>
</organism>